<dbReference type="AlphaFoldDB" id="A0A210QLQ6"/>
<proteinExistence type="predicted"/>
<sequence length="85" mass="9689">MLKMKAKHPRDSEMDLPQLKNKKVNISVINAATDPPCAVRDESYLTAKHVPVFKFQYTNFLQREITKTADGRATAALTLCLQWKI</sequence>
<gene>
    <name evidence="1" type="ORF">KP79_PYT01021</name>
</gene>
<keyword evidence="2" id="KW-1185">Reference proteome</keyword>
<dbReference type="EMBL" id="NEDP02002998">
    <property type="protein sequence ID" value="OWF49672.1"/>
    <property type="molecule type" value="Genomic_DNA"/>
</dbReference>
<accession>A0A210QLQ6</accession>
<reference evidence="1 2" key="1">
    <citation type="journal article" date="2017" name="Nat. Ecol. Evol.">
        <title>Scallop genome provides insights into evolution of bilaterian karyotype and development.</title>
        <authorList>
            <person name="Wang S."/>
            <person name="Zhang J."/>
            <person name="Jiao W."/>
            <person name="Li J."/>
            <person name="Xun X."/>
            <person name="Sun Y."/>
            <person name="Guo X."/>
            <person name="Huan P."/>
            <person name="Dong B."/>
            <person name="Zhang L."/>
            <person name="Hu X."/>
            <person name="Sun X."/>
            <person name="Wang J."/>
            <person name="Zhao C."/>
            <person name="Wang Y."/>
            <person name="Wang D."/>
            <person name="Huang X."/>
            <person name="Wang R."/>
            <person name="Lv J."/>
            <person name="Li Y."/>
            <person name="Zhang Z."/>
            <person name="Liu B."/>
            <person name="Lu W."/>
            <person name="Hui Y."/>
            <person name="Liang J."/>
            <person name="Zhou Z."/>
            <person name="Hou R."/>
            <person name="Li X."/>
            <person name="Liu Y."/>
            <person name="Li H."/>
            <person name="Ning X."/>
            <person name="Lin Y."/>
            <person name="Zhao L."/>
            <person name="Xing Q."/>
            <person name="Dou J."/>
            <person name="Li Y."/>
            <person name="Mao J."/>
            <person name="Guo H."/>
            <person name="Dou H."/>
            <person name="Li T."/>
            <person name="Mu C."/>
            <person name="Jiang W."/>
            <person name="Fu Q."/>
            <person name="Fu X."/>
            <person name="Miao Y."/>
            <person name="Liu J."/>
            <person name="Yu Q."/>
            <person name="Li R."/>
            <person name="Liao H."/>
            <person name="Li X."/>
            <person name="Kong Y."/>
            <person name="Jiang Z."/>
            <person name="Chourrout D."/>
            <person name="Li R."/>
            <person name="Bao Z."/>
        </authorList>
    </citation>
    <scope>NUCLEOTIDE SEQUENCE [LARGE SCALE GENOMIC DNA]</scope>
    <source>
        <strain evidence="1 2">PY_sf001</strain>
    </source>
</reference>
<name>A0A210QLQ6_MIZYE</name>
<comment type="caution">
    <text evidence="1">The sequence shown here is derived from an EMBL/GenBank/DDBJ whole genome shotgun (WGS) entry which is preliminary data.</text>
</comment>
<protein>
    <submittedName>
        <fullName evidence="1">Uncharacterized protein</fullName>
    </submittedName>
</protein>
<evidence type="ECO:0000313" key="1">
    <source>
        <dbReference type="EMBL" id="OWF49672.1"/>
    </source>
</evidence>
<dbReference type="Proteomes" id="UP000242188">
    <property type="component" value="Unassembled WGS sequence"/>
</dbReference>
<evidence type="ECO:0000313" key="2">
    <source>
        <dbReference type="Proteomes" id="UP000242188"/>
    </source>
</evidence>
<organism evidence="1 2">
    <name type="scientific">Mizuhopecten yessoensis</name>
    <name type="common">Japanese scallop</name>
    <name type="synonym">Patinopecten yessoensis</name>
    <dbReference type="NCBI Taxonomy" id="6573"/>
    <lineage>
        <taxon>Eukaryota</taxon>
        <taxon>Metazoa</taxon>
        <taxon>Spiralia</taxon>
        <taxon>Lophotrochozoa</taxon>
        <taxon>Mollusca</taxon>
        <taxon>Bivalvia</taxon>
        <taxon>Autobranchia</taxon>
        <taxon>Pteriomorphia</taxon>
        <taxon>Pectinida</taxon>
        <taxon>Pectinoidea</taxon>
        <taxon>Pectinidae</taxon>
        <taxon>Mizuhopecten</taxon>
    </lineage>
</organism>